<reference evidence="10 11" key="1">
    <citation type="journal article" date="2012" name="Eukaryot. Cell">
        <title>Draft genome sequence of Wickerhamomyces ciferrii NRRL Y-1031 F-60-10.</title>
        <authorList>
            <person name="Schneider J."/>
            <person name="Andrea H."/>
            <person name="Blom J."/>
            <person name="Jaenicke S."/>
            <person name="Ruckert C."/>
            <person name="Schorsch C."/>
            <person name="Szczepanowski R."/>
            <person name="Farwick M."/>
            <person name="Goesmann A."/>
            <person name="Puhler A."/>
            <person name="Schaffer S."/>
            <person name="Tauch A."/>
            <person name="Kohler T."/>
            <person name="Brinkrolf K."/>
        </authorList>
    </citation>
    <scope>NUCLEOTIDE SEQUENCE [LARGE SCALE GENOMIC DNA]</scope>
    <source>
        <strain evidence="11">ATCC 14091 / BCRC 22168 / CBS 111 / JCM 3599 / NBRC 0793 / NRRL Y-1031 F-60-10</strain>
    </source>
</reference>
<sequence length="393" mass="45341">MSANIKRNGVSDYYSERSAKKVRYEESSEESDDFDEVEGEDKGEEEEEEEEEEDDDEEEEEEDDDEEENENENDGPAPTNATLEQDILANARRINSRMKNDRAKAAREGGLENAREHLLEINDLFKKSKGKTSNKTIEVYDTRNLVSGGDLLDIAIRNIKLGASGGVLAPEDFTKRLKTFLLRQSLQTDADAEDDPEEYFSKQHEFKKFNWFQLGTFLYSRGNKAVTTNHLLGPLEIEKKIRKVKSRTVDKPVGDQVTAEKVTGEDINGQSQNQTPNQVQSCYEVFYEKYQGSPINIFKFFINPNSFSQSIENMFFTSFLLKDGRLMLGEDEEGYPTIDLLPPMPENAREAENETLRRREMPSNHIIFQLEYDSWKNLIEKLDIRESYIPERD</sequence>
<keyword evidence="4 7" id="KW-0233">DNA recombination</keyword>
<name>K0KNC2_WICCF</name>
<dbReference type="Pfam" id="PF08743">
    <property type="entry name" value="Nse4_C"/>
    <property type="match status" value="1"/>
</dbReference>
<evidence type="ECO:0000313" key="11">
    <source>
        <dbReference type="Proteomes" id="UP000009328"/>
    </source>
</evidence>
<evidence type="ECO:0000256" key="3">
    <source>
        <dbReference type="ARBA" id="ARBA00022763"/>
    </source>
</evidence>
<dbReference type="GO" id="GO:0030915">
    <property type="term" value="C:Smc5-Smc6 complex"/>
    <property type="evidence" value="ECO:0007669"/>
    <property type="project" value="UniProtKB-UniRule"/>
</dbReference>
<comment type="subcellular location">
    <subcellularLocation>
        <location evidence="1 7">Nucleus</location>
    </subcellularLocation>
</comment>
<keyword evidence="11" id="KW-1185">Reference proteome</keyword>
<dbReference type="EMBL" id="CAIF01000049">
    <property type="protein sequence ID" value="CCH42623.1"/>
    <property type="molecule type" value="Genomic_DNA"/>
</dbReference>
<dbReference type="eggNOG" id="KOG2866">
    <property type="taxonomic scope" value="Eukaryota"/>
</dbReference>
<keyword evidence="5 7" id="KW-0234">DNA repair</keyword>
<dbReference type="GO" id="GO:0005634">
    <property type="term" value="C:nucleus"/>
    <property type="evidence" value="ECO:0007669"/>
    <property type="project" value="UniProtKB-SubCell"/>
</dbReference>
<dbReference type="InterPro" id="IPR027786">
    <property type="entry name" value="Nse4/EID"/>
</dbReference>
<comment type="similarity">
    <text evidence="2 7">Belongs to the NSE4 family.</text>
</comment>
<evidence type="ECO:0000256" key="7">
    <source>
        <dbReference type="RuleBase" id="RU365071"/>
    </source>
</evidence>
<protein>
    <recommendedName>
        <fullName evidence="7">Non-structural maintenance of chromosomes element 4</fullName>
    </recommendedName>
</protein>
<dbReference type="HOGENOM" id="CLU_041037_5_1_1"/>
<feature type="compositionally biased region" description="Basic and acidic residues" evidence="8">
    <location>
        <begin position="14"/>
        <end position="26"/>
    </location>
</feature>
<dbReference type="Proteomes" id="UP000009328">
    <property type="component" value="Unassembled WGS sequence"/>
</dbReference>
<evidence type="ECO:0000256" key="8">
    <source>
        <dbReference type="SAM" id="MobiDB-lite"/>
    </source>
</evidence>
<keyword evidence="6 7" id="KW-0539">Nucleus</keyword>
<keyword evidence="3 7" id="KW-0227">DNA damage</keyword>
<organism evidence="10 11">
    <name type="scientific">Wickerhamomyces ciferrii (strain ATCC 14091 / BCRC 22168 / CBS 111 / JCM 3599 / NBRC 0793 / NRRL Y-1031 F-60-10)</name>
    <name type="common">Yeast</name>
    <name type="synonym">Pichia ciferrii</name>
    <dbReference type="NCBI Taxonomy" id="1206466"/>
    <lineage>
        <taxon>Eukaryota</taxon>
        <taxon>Fungi</taxon>
        <taxon>Dikarya</taxon>
        <taxon>Ascomycota</taxon>
        <taxon>Saccharomycotina</taxon>
        <taxon>Saccharomycetes</taxon>
        <taxon>Phaffomycetales</taxon>
        <taxon>Wickerhamomycetaceae</taxon>
        <taxon>Wickerhamomyces</taxon>
    </lineage>
</organism>
<comment type="function">
    <text evidence="7">Component of the SMC5-SMC6 complex, that promotes sister chromatid alignment after DNA damage and facilitates double-stranded DNA breaks (DSBs) repair via homologous recombination between sister chromatids.</text>
</comment>
<evidence type="ECO:0000256" key="5">
    <source>
        <dbReference type="ARBA" id="ARBA00023204"/>
    </source>
</evidence>
<dbReference type="InterPro" id="IPR014854">
    <property type="entry name" value="Nse4_C"/>
</dbReference>
<dbReference type="GO" id="GO:0006281">
    <property type="term" value="P:DNA repair"/>
    <property type="evidence" value="ECO:0007669"/>
    <property type="project" value="UniProtKB-UniRule"/>
</dbReference>
<comment type="subunit">
    <text evidence="7">Component of the SMC5-SMC6 complex.</text>
</comment>
<proteinExistence type="inferred from homology"/>
<evidence type="ECO:0000256" key="1">
    <source>
        <dbReference type="ARBA" id="ARBA00004123"/>
    </source>
</evidence>
<dbReference type="PANTHER" id="PTHR16140">
    <property type="entry name" value="NON-STRUCTURAL MAINTENANCE OF CHROMOSOMES ELEMENT 4"/>
    <property type="match status" value="1"/>
</dbReference>
<accession>K0KNC2</accession>
<dbReference type="GO" id="GO:0006310">
    <property type="term" value="P:DNA recombination"/>
    <property type="evidence" value="ECO:0007669"/>
    <property type="project" value="UniProtKB-UniRule"/>
</dbReference>
<dbReference type="FunCoup" id="K0KNC2">
    <property type="interactions" value="22"/>
</dbReference>
<evidence type="ECO:0000313" key="10">
    <source>
        <dbReference type="EMBL" id="CCH42623.1"/>
    </source>
</evidence>
<feature type="region of interest" description="Disordered" evidence="8">
    <location>
        <begin position="1"/>
        <end position="83"/>
    </location>
</feature>
<comment type="caution">
    <text evidence="10">The sequence shown here is derived from an EMBL/GenBank/DDBJ whole genome shotgun (WGS) entry which is preliminary data.</text>
</comment>
<evidence type="ECO:0000256" key="4">
    <source>
        <dbReference type="ARBA" id="ARBA00023172"/>
    </source>
</evidence>
<evidence type="ECO:0000259" key="9">
    <source>
        <dbReference type="Pfam" id="PF08743"/>
    </source>
</evidence>
<evidence type="ECO:0000256" key="2">
    <source>
        <dbReference type="ARBA" id="ARBA00008997"/>
    </source>
</evidence>
<evidence type="ECO:0000256" key="6">
    <source>
        <dbReference type="ARBA" id="ARBA00023242"/>
    </source>
</evidence>
<dbReference type="InParanoid" id="K0KNC2"/>
<feature type="domain" description="Non-structural maintenance of chromosome element 4 C-terminal" evidence="9">
    <location>
        <begin position="294"/>
        <end position="389"/>
    </location>
</feature>
<feature type="compositionally biased region" description="Acidic residues" evidence="8">
    <location>
        <begin position="27"/>
        <end position="73"/>
    </location>
</feature>
<dbReference type="PANTHER" id="PTHR16140:SF0">
    <property type="entry name" value="NON-STRUCTURAL MAINTENANCE OF CHROMOSOMES ELEMENT 4"/>
    <property type="match status" value="1"/>
</dbReference>
<dbReference type="STRING" id="1206466.K0KNC2"/>
<gene>
    <name evidence="10" type="ORF">BN7_2167</name>
</gene>
<dbReference type="AlphaFoldDB" id="K0KNC2"/>